<evidence type="ECO:0000256" key="1">
    <source>
        <dbReference type="SAM" id="Phobius"/>
    </source>
</evidence>
<proteinExistence type="predicted"/>
<sequence length="180" mass="20978">MRILKIMGWVLLSAIIICIAVVGYSYYNYFGKFSEDTTTYPNYIGYIDQEKALQNDTYTLCEGNIYKIHHGAPKDAYQGGKNTFDAYVMEQYKNENYTDSGYINFRFLVTCEGNPGWFEILEIDLDYEKTKHNPKLVSQLLEITSKSSNWAVYKIGDTPQNYYHYVSYRIEHGEITEILP</sequence>
<feature type="transmembrane region" description="Helical" evidence="1">
    <location>
        <begin position="6"/>
        <end position="27"/>
    </location>
</feature>
<dbReference type="EMBL" id="JBHTBN010000004">
    <property type="protein sequence ID" value="MFC7357860.1"/>
    <property type="molecule type" value="Genomic_DNA"/>
</dbReference>
<evidence type="ECO:0000313" key="3">
    <source>
        <dbReference type="Proteomes" id="UP001596415"/>
    </source>
</evidence>
<dbReference type="Proteomes" id="UP001596415">
    <property type="component" value="Unassembled WGS sequence"/>
</dbReference>
<organism evidence="2 3">
    <name type="scientific">Jejudonia soesokkakensis</name>
    <dbReference type="NCBI Taxonomy" id="1323432"/>
    <lineage>
        <taxon>Bacteria</taxon>
        <taxon>Pseudomonadati</taxon>
        <taxon>Bacteroidota</taxon>
        <taxon>Flavobacteriia</taxon>
        <taxon>Flavobacteriales</taxon>
        <taxon>Flavobacteriaceae</taxon>
        <taxon>Jejudonia</taxon>
    </lineage>
</organism>
<keyword evidence="1" id="KW-0472">Membrane</keyword>
<name>A0ABW2MVJ4_9FLAO</name>
<keyword evidence="3" id="KW-1185">Reference proteome</keyword>
<dbReference type="RefSeq" id="WP_380217724.1">
    <property type="nucleotide sequence ID" value="NZ_JBHTBN010000004.1"/>
</dbReference>
<comment type="caution">
    <text evidence="2">The sequence shown here is derived from an EMBL/GenBank/DDBJ whole genome shotgun (WGS) entry which is preliminary data.</text>
</comment>
<gene>
    <name evidence="2" type="ORF">ACFQO1_09185</name>
</gene>
<keyword evidence="1" id="KW-1133">Transmembrane helix</keyword>
<keyword evidence="1" id="KW-0812">Transmembrane</keyword>
<protein>
    <submittedName>
        <fullName evidence="2">Uncharacterized protein</fullName>
    </submittedName>
</protein>
<evidence type="ECO:0000313" key="2">
    <source>
        <dbReference type="EMBL" id="MFC7357860.1"/>
    </source>
</evidence>
<reference evidence="3" key="1">
    <citation type="journal article" date="2019" name="Int. J. Syst. Evol. Microbiol.">
        <title>The Global Catalogue of Microorganisms (GCM) 10K type strain sequencing project: providing services to taxonomists for standard genome sequencing and annotation.</title>
        <authorList>
            <consortium name="The Broad Institute Genomics Platform"/>
            <consortium name="The Broad Institute Genome Sequencing Center for Infectious Disease"/>
            <person name="Wu L."/>
            <person name="Ma J."/>
        </authorList>
    </citation>
    <scope>NUCLEOTIDE SEQUENCE [LARGE SCALE GENOMIC DNA]</scope>
    <source>
        <strain evidence="3">CGMCC 1.16306</strain>
    </source>
</reference>
<accession>A0ABW2MVJ4</accession>